<proteinExistence type="predicted"/>
<dbReference type="SMART" id="SM01245">
    <property type="entry name" value="Jag_N"/>
    <property type="match status" value="1"/>
</dbReference>
<dbReference type="KEGG" id="cbei:LF65_04836"/>
<organism evidence="2 3">
    <name type="scientific">Clostridium beijerinckii</name>
    <name type="common">Clostridium MP</name>
    <dbReference type="NCBI Taxonomy" id="1520"/>
    <lineage>
        <taxon>Bacteria</taxon>
        <taxon>Bacillati</taxon>
        <taxon>Bacillota</taxon>
        <taxon>Clostridia</taxon>
        <taxon>Eubacteriales</taxon>
        <taxon>Clostridiaceae</taxon>
        <taxon>Clostridium</taxon>
    </lineage>
</organism>
<dbReference type="InterPro" id="IPR038247">
    <property type="entry name" value="Jag_N_dom_sf"/>
</dbReference>
<gene>
    <name evidence="2" type="ORF">LF65_04836</name>
</gene>
<dbReference type="InterPro" id="IPR005646">
    <property type="entry name" value="FapA"/>
</dbReference>
<dbReference type="PANTHER" id="PTHR38032">
    <property type="entry name" value="POLYMERASE-RELATED"/>
    <property type="match status" value="1"/>
</dbReference>
<reference evidence="3" key="1">
    <citation type="submission" date="2014-12" db="EMBL/GenBank/DDBJ databases">
        <title>Genome sequence of Clostridium beijerinckii strain 59B.</title>
        <authorList>
            <person name="Little G.T."/>
            <person name="Minton N.P."/>
        </authorList>
    </citation>
    <scope>NUCLEOTIDE SEQUENCE [LARGE SCALE GENOMIC DNA]</scope>
    <source>
        <strain evidence="3">59B</strain>
    </source>
</reference>
<feature type="domain" description="RNA-binding protein KhpB N-terminal" evidence="1">
    <location>
        <begin position="4"/>
        <end position="51"/>
    </location>
</feature>
<dbReference type="InterPro" id="IPR032782">
    <property type="entry name" value="KhpB_N"/>
</dbReference>
<dbReference type="Pfam" id="PF03961">
    <property type="entry name" value="FapA"/>
    <property type="match status" value="1"/>
</dbReference>
<sequence>MDLKFSGSSLNECLEKASSELNLSKEALKYRIIKEEKKFFRKKVEIEIIEVDENKSSIEEKEIIEELPETKEEFGAKIENGKIIITESNNKDEIITIKTCPGVILIINGQKCDGITPVTSRDKIEYKFEENEPTRNINISITDDKMEAYVDIKSTPAHIYGLVNQECQKNLTIKKKNVDDKYPPKYTVKELKELLKSNGIKYGIIEKELETICNEHNIDKKLVAKGVPAVDDIPDEIQVLFHDSEELIHYKDSEEKVDYRNRFLIANVKVGDFIGEIIPGKSGNDGQDIYGVPVKRKTFKKTGVRLGEGCKLENNSIIATSEGKPAYKANTFVVNKLYKVDQVDLKSGNIDFVGNVEVVGNVLEGMEVKAGNELHVGKNVESAIIRSSGEIFIGGNILNSTVTAGCENVEKKQYLESLKSLAQIIDDLVDSTVQVKEHNLLGSKKDGEIIKILIENKLKSLPKICRNILNYNMSEGIQHSDVTTFIINKLLGLGPLKINNINEFDIFKELLDEEICEIEDLMVIPTSVHLAYAQGSTIEASGSVFVTGKGQYTCNIIALENIEFTSEKAVCRGGTLSAGSEIKLKTVGSAAGVSTVLKVSKKGRITADIAYNNTIFCFGEKQIMLEVSSKNVEAYIDKTGEITIDKFIL</sequence>
<dbReference type="OrthoDB" id="1279at2"/>
<dbReference type="InterPro" id="IPR046866">
    <property type="entry name" value="FapA_N"/>
</dbReference>
<dbReference type="Pfam" id="PF20250">
    <property type="entry name" value="FapA_N"/>
    <property type="match status" value="1"/>
</dbReference>
<dbReference type="Pfam" id="PF14804">
    <property type="entry name" value="Jag_N"/>
    <property type="match status" value="1"/>
</dbReference>
<dbReference type="Proteomes" id="UP000031866">
    <property type="component" value="Chromosome"/>
</dbReference>
<evidence type="ECO:0000313" key="2">
    <source>
        <dbReference type="EMBL" id="AJH01365.1"/>
    </source>
</evidence>
<dbReference type="EMBL" id="CP010086">
    <property type="protein sequence ID" value="AJH01365.1"/>
    <property type="molecule type" value="Genomic_DNA"/>
</dbReference>
<dbReference type="InterPro" id="IPR046865">
    <property type="entry name" value="FapA_b_solenoid"/>
</dbReference>
<dbReference type="AlphaFoldDB" id="A0A0B5QGA1"/>
<accession>A0A0B5QGA1</accession>
<dbReference type="STRING" id="1520.LF65_04836"/>
<dbReference type="RefSeq" id="WP_041899790.1">
    <property type="nucleotide sequence ID" value="NZ_CP010086.2"/>
</dbReference>
<dbReference type="PANTHER" id="PTHR38032:SF1">
    <property type="entry name" value="RNA-BINDING PROTEIN KHPB N-TERMINAL DOMAIN-CONTAINING PROTEIN"/>
    <property type="match status" value="1"/>
</dbReference>
<dbReference type="Gene3D" id="3.30.30.80">
    <property type="entry name" value="probable RNA-binding protein from clostridium symbiosum atcc 14940"/>
    <property type="match status" value="1"/>
</dbReference>
<name>A0A0B5QGA1_CLOBE</name>
<evidence type="ECO:0000313" key="3">
    <source>
        <dbReference type="Proteomes" id="UP000031866"/>
    </source>
</evidence>
<evidence type="ECO:0000259" key="1">
    <source>
        <dbReference type="SMART" id="SM01245"/>
    </source>
</evidence>
<protein>
    <submittedName>
        <fullName evidence="2">Polymerase</fullName>
    </submittedName>
</protein>